<dbReference type="EMBL" id="JAUTDP010000008">
    <property type="protein sequence ID" value="KAK3397335.1"/>
    <property type="molecule type" value="Genomic_DNA"/>
</dbReference>
<proteinExistence type="predicted"/>
<evidence type="ECO:0000313" key="1">
    <source>
        <dbReference type="EMBL" id="KAK3397335.1"/>
    </source>
</evidence>
<evidence type="ECO:0000313" key="2">
    <source>
        <dbReference type="Proteomes" id="UP001281003"/>
    </source>
</evidence>
<comment type="caution">
    <text evidence="1">The sequence shown here is derived from an EMBL/GenBank/DDBJ whole genome shotgun (WGS) entry which is preliminary data.</text>
</comment>
<organism evidence="1 2">
    <name type="scientific">Sordaria brevicollis</name>
    <dbReference type="NCBI Taxonomy" id="83679"/>
    <lineage>
        <taxon>Eukaryota</taxon>
        <taxon>Fungi</taxon>
        <taxon>Dikarya</taxon>
        <taxon>Ascomycota</taxon>
        <taxon>Pezizomycotina</taxon>
        <taxon>Sordariomycetes</taxon>
        <taxon>Sordariomycetidae</taxon>
        <taxon>Sordariales</taxon>
        <taxon>Sordariaceae</taxon>
        <taxon>Sordaria</taxon>
    </lineage>
</organism>
<reference evidence="1" key="2">
    <citation type="submission" date="2023-07" db="EMBL/GenBank/DDBJ databases">
        <authorList>
            <consortium name="Lawrence Berkeley National Laboratory"/>
            <person name="Haridas S."/>
            <person name="Hensen N."/>
            <person name="Bonometti L."/>
            <person name="Westerberg I."/>
            <person name="Brannstrom I.O."/>
            <person name="Guillou S."/>
            <person name="Cros-Aarteil S."/>
            <person name="Calhoun S."/>
            <person name="Kuo A."/>
            <person name="Mondo S."/>
            <person name="Pangilinan J."/>
            <person name="Riley R."/>
            <person name="LaButti K."/>
            <person name="Andreopoulos B."/>
            <person name="Lipzen A."/>
            <person name="Chen C."/>
            <person name="Yanf M."/>
            <person name="Daum C."/>
            <person name="Ng V."/>
            <person name="Clum A."/>
            <person name="Steindorff A."/>
            <person name="Ohm R."/>
            <person name="Martin F."/>
            <person name="Silar P."/>
            <person name="Natvig D."/>
            <person name="Lalanne C."/>
            <person name="Gautier V."/>
            <person name="Ament-velasquez S.L."/>
            <person name="Kruys A."/>
            <person name="Hutchinson M.I."/>
            <person name="Powell A.J."/>
            <person name="Barry K."/>
            <person name="Miller A.N."/>
            <person name="Grigoriev I.V."/>
            <person name="Debuchy R."/>
            <person name="Gladieux P."/>
            <person name="Thoren M.H."/>
            <person name="Johannesson H."/>
        </authorList>
    </citation>
    <scope>NUCLEOTIDE SEQUENCE</scope>
    <source>
        <strain evidence="1">FGSC 1904</strain>
    </source>
</reference>
<reference evidence="1" key="1">
    <citation type="journal article" date="2023" name="Mol. Phylogenet. Evol.">
        <title>Genome-scale phylogeny and comparative genomics of the fungal order Sordariales.</title>
        <authorList>
            <person name="Hensen N."/>
            <person name="Bonometti L."/>
            <person name="Westerberg I."/>
            <person name="Brannstrom I.O."/>
            <person name="Guillou S."/>
            <person name="Cros-Aarteil S."/>
            <person name="Calhoun S."/>
            <person name="Haridas S."/>
            <person name="Kuo A."/>
            <person name="Mondo S."/>
            <person name="Pangilinan J."/>
            <person name="Riley R."/>
            <person name="LaButti K."/>
            <person name="Andreopoulos B."/>
            <person name="Lipzen A."/>
            <person name="Chen C."/>
            <person name="Yan M."/>
            <person name="Daum C."/>
            <person name="Ng V."/>
            <person name="Clum A."/>
            <person name="Steindorff A."/>
            <person name="Ohm R.A."/>
            <person name="Martin F."/>
            <person name="Silar P."/>
            <person name="Natvig D.O."/>
            <person name="Lalanne C."/>
            <person name="Gautier V."/>
            <person name="Ament-Velasquez S.L."/>
            <person name="Kruys A."/>
            <person name="Hutchinson M.I."/>
            <person name="Powell A.J."/>
            <person name="Barry K."/>
            <person name="Miller A.N."/>
            <person name="Grigoriev I.V."/>
            <person name="Debuchy R."/>
            <person name="Gladieux P."/>
            <person name="Hiltunen Thoren M."/>
            <person name="Johannesson H."/>
        </authorList>
    </citation>
    <scope>NUCLEOTIDE SEQUENCE</scope>
    <source>
        <strain evidence="1">FGSC 1904</strain>
    </source>
</reference>
<dbReference type="Proteomes" id="UP001281003">
    <property type="component" value="Unassembled WGS sequence"/>
</dbReference>
<dbReference type="AlphaFoldDB" id="A0AAE0PD48"/>
<gene>
    <name evidence="1" type="ORF">B0T20DRAFT_254983</name>
</gene>
<keyword evidence="2" id="KW-1185">Reference proteome</keyword>
<name>A0AAE0PD48_SORBR</name>
<protein>
    <submittedName>
        <fullName evidence="1">Uncharacterized protein</fullName>
    </submittedName>
</protein>
<sequence length="170" mass="19685">MPVVLVCARIACVAIYMASTLHIRITGPARKRGRVDMSPVIGSSPARKKYWVCGIRGERMGVTYILCGYWIAVHAWRRNQSDESRRSYTYRMCQYRRANDTNKKWPVTYHTYSDTSMPEEQRASSKNLNQTHLLQNTISLPVQSRSRSSLDQQWKQMRTDNLGWLLALSP</sequence>
<accession>A0AAE0PD48</accession>